<dbReference type="AlphaFoldDB" id="A0A6P8WVD3"/>
<evidence type="ECO:0000313" key="5">
    <source>
        <dbReference type="Proteomes" id="UP000515160"/>
    </source>
</evidence>
<dbReference type="InterPro" id="IPR021475">
    <property type="entry name" value="Pants/Emi1-like"/>
</dbReference>
<dbReference type="GeneID" id="117566906"/>
<keyword evidence="5" id="KW-1185">Reference proteome</keyword>
<evidence type="ECO:0000256" key="3">
    <source>
        <dbReference type="ARBA" id="ARBA00044072"/>
    </source>
</evidence>
<proteinExistence type="inferred from homology"/>
<dbReference type="PANTHER" id="PTHR28052:SF1">
    <property type="entry name" value="UPF0545 PROTEIN C22ORF39"/>
    <property type="match status" value="1"/>
</dbReference>
<name>A0A6P8WVD3_DROAB</name>
<dbReference type="OrthoDB" id="5946508at2759"/>
<reference evidence="6" key="1">
    <citation type="submission" date="2025-08" db="UniProtKB">
        <authorList>
            <consortium name="RefSeq"/>
        </authorList>
    </citation>
    <scope>IDENTIFICATION</scope>
    <source>
        <strain evidence="6">15112-1751.03</strain>
        <tissue evidence="6">Whole Adult</tissue>
    </source>
</reference>
<evidence type="ECO:0000256" key="1">
    <source>
        <dbReference type="ARBA" id="ARBA00006412"/>
    </source>
</evidence>
<evidence type="ECO:0000256" key="2">
    <source>
        <dbReference type="ARBA" id="ARBA00043942"/>
    </source>
</evidence>
<sequence>MSTKTENAERKDANTTVKLEDTWAIRPCHLYKDEHDDCTSFKARFHQYFIHGRDTDCSQWLTDFKNCERYAQSNGNDVVAGAAVIKSEEQRRLTRLRAHYANDTWTKRKQPPEDWAKPLPDWLQKRNENTYLELKQKELLGETTASTEEQRSFCAIM</sequence>
<organism evidence="5 6">
    <name type="scientific">Drosophila albomicans</name>
    <name type="common">Fruit fly</name>
    <dbReference type="NCBI Taxonomy" id="7291"/>
    <lineage>
        <taxon>Eukaryota</taxon>
        <taxon>Metazoa</taxon>
        <taxon>Ecdysozoa</taxon>
        <taxon>Arthropoda</taxon>
        <taxon>Hexapoda</taxon>
        <taxon>Insecta</taxon>
        <taxon>Pterygota</taxon>
        <taxon>Neoptera</taxon>
        <taxon>Endopterygota</taxon>
        <taxon>Diptera</taxon>
        <taxon>Brachycera</taxon>
        <taxon>Muscomorpha</taxon>
        <taxon>Ephydroidea</taxon>
        <taxon>Drosophilidae</taxon>
        <taxon>Drosophila</taxon>
    </lineage>
</organism>
<accession>A0A6P8WVD3</accession>
<evidence type="ECO:0000313" key="6">
    <source>
        <dbReference type="RefSeq" id="XP_034102415.1"/>
    </source>
</evidence>
<dbReference type="Proteomes" id="UP000515160">
    <property type="component" value="Chromosome 3"/>
</dbReference>
<comment type="similarity">
    <text evidence="1">Belongs to the UPF0545 family.</text>
</comment>
<evidence type="ECO:0000256" key="4">
    <source>
        <dbReference type="ARBA" id="ARBA00044235"/>
    </source>
</evidence>
<dbReference type="GO" id="GO:0043083">
    <property type="term" value="C:synaptic cleft"/>
    <property type="evidence" value="ECO:0007669"/>
    <property type="project" value="UniProtKB-SubCell"/>
</dbReference>
<gene>
    <name evidence="6" type="primary">LOC117566906</name>
</gene>
<dbReference type="Pfam" id="PF11326">
    <property type="entry name" value="PANTS-like"/>
    <property type="match status" value="1"/>
</dbReference>
<dbReference type="PANTHER" id="PTHR28052">
    <property type="entry name" value="UPF0545 PROTEIN C22ORF39"/>
    <property type="match status" value="1"/>
</dbReference>
<comment type="subcellular location">
    <subcellularLocation>
        <location evidence="2">Synaptic cleft</location>
    </subcellularLocation>
</comment>
<protein>
    <recommendedName>
        <fullName evidence="3">Synaptic plasticity regulator PANTS</fullName>
    </recommendedName>
    <alternativeName>
        <fullName evidence="4">Plasticity-associated neural transcript short</fullName>
    </alternativeName>
</protein>
<dbReference type="RefSeq" id="XP_034102415.1">
    <property type="nucleotide sequence ID" value="XM_034246524.2"/>
</dbReference>